<dbReference type="GO" id="GO:0016747">
    <property type="term" value="F:acyltransferase activity, transferring groups other than amino-acyl groups"/>
    <property type="evidence" value="ECO:0007669"/>
    <property type="project" value="InterPro"/>
</dbReference>
<dbReference type="Proteomes" id="UP001056756">
    <property type="component" value="Chromosome"/>
</dbReference>
<dbReference type="CDD" id="cd04301">
    <property type="entry name" value="NAT_SF"/>
    <property type="match status" value="1"/>
</dbReference>
<feature type="domain" description="N-acetyltransferase" evidence="1">
    <location>
        <begin position="58"/>
        <end position="123"/>
    </location>
</feature>
<name>A0A9J6Z9D8_9BACL</name>
<dbReference type="KEGG" id="plig:NAG76_13310"/>
<proteinExistence type="predicted"/>
<dbReference type="EMBL" id="CP097899">
    <property type="protein sequence ID" value="URN92822.1"/>
    <property type="molecule type" value="Genomic_DNA"/>
</dbReference>
<evidence type="ECO:0000313" key="2">
    <source>
        <dbReference type="EMBL" id="URN92822.1"/>
    </source>
</evidence>
<dbReference type="Pfam" id="PF00583">
    <property type="entry name" value="Acetyltransf_1"/>
    <property type="match status" value="1"/>
</dbReference>
<protein>
    <submittedName>
        <fullName evidence="2">GNAT family N-acetyltransferase</fullName>
    </submittedName>
</protein>
<evidence type="ECO:0000313" key="3">
    <source>
        <dbReference type="Proteomes" id="UP001056756"/>
    </source>
</evidence>
<dbReference type="SUPFAM" id="SSF55729">
    <property type="entry name" value="Acyl-CoA N-acyltransferases (Nat)"/>
    <property type="match status" value="1"/>
</dbReference>
<dbReference type="AlphaFoldDB" id="A0A9J6Z9D8"/>
<dbReference type="InterPro" id="IPR016181">
    <property type="entry name" value="Acyl_CoA_acyltransferase"/>
</dbReference>
<reference evidence="2" key="1">
    <citation type="submission" date="2022-05" db="EMBL/GenBank/DDBJ databases">
        <title>Novel bacterial taxa in a minimal lignocellulolytic consortium and its capacity to transform plastics disclosed by genome-resolved metagenomics.</title>
        <authorList>
            <person name="Rodriguez C.A.D."/>
            <person name="Diaz-Garcia L."/>
            <person name="Herrera K."/>
            <person name="Tarazona N.A."/>
            <person name="Sproer C."/>
            <person name="Overmann J."/>
            <person name="Jimenez D.J."/>
        </authorList>
    </citation>
    <scope>NUCLEOTIDE SEQUENCE</scope>
    <source>
        <strain evidence="2">MAG5</strain>
    </source>
</reference>
<dbReference type="Gene3D" id="3.40.630.30">
    <property type="match status" value="1"/>
</dbReference>
<evidence type="ECO:0000259" key="1">
    <source>
        <dbReference type="Pfam" id="PF00583"/>
    </source>
</evidence>
<accession>A0A9J6Z9D8</accession>
<dbReference type="InterPro" id="IPR000182">
    <property type="entry name" value="GNAT_dom"/>
</dbReference>
<gene>
    <name evidence="2" type="ORF">NAG76_13310</name>
</gene>
<organism evidence="2 3">
    <name type="scientific">Candidatus Pristimantibacillus lignocellulolyticus</name>
    <dbReference type="NCBI Taxonomy" id="2994561"/>
    <lineage>
        <taxon>Bacteria</taxon>
        <taxon>Bacillati</taxon>
        <taxon>Bacillota</taxon>
        <taxon>Bacilli</taxon>
        <taxon>Bacillales</taxon>
        <taxon>Paenibacillaceae</taxon>
        <taxon>Candidatus Pristimantibacillus</taxon>
    </lineage>
</organism>
<sequence length="165" mass="18167">MLLRHNSRTWNKQRAKILNFISHYGEKRITLATLHSLRLLSDEQLNYQPSSDIVPASVVTFSDQGKLMGVGYAIGDGSGHCLIVVRPEARRNGVGFQIMKELINSLDHFSCQVAIDNVASLALCFKNGLHAVSMFKGPTGKATLRFERSSVHGAATVRNTNTISQ</sequence>